<dbReference type="PANTHER" id="PTHR42770:SF7">
    <property type="entry name" value="MEMBRANE PROTEIN"/>
    <property type="match status" value="1"/>
</dbReference>
<reference evidence="7 8" key="1">
    <citation type="submission" date="2019-03" db="EMBL/GenBank/DDBJ databases">
        <title>Genomic Encyclopedia of Type Strains, Phase IV (KMG-IV): sequencing the most valuable type-strain genomes for metagenomic binning, comparative biology and taxonomic classification.</title>
        <authorList>
            <person name="Goeker M."/>
        </authorList>
    </citation>
    <scope>NUCLEOTIDE SEQUENCE [LARGE SCALE GENOMIC DNA]</scope>
    <source>
        <strain evidence="7 8">DSM 100433</strain>
    </source>
</reference>
<accession>A0A9X8UJV1</accession>
<feature type="transmembrane region" description="Helical" evidence="6">
    <location>
        <begin position="361"/>
        <end position="383"/>
    </location>
</feature>
<feature type="transmembrane region" description="Helical" evidence="6">
    <location>
        <begin position="165"/>
        <end position="185"/>
    </location>
</feature>
<feature type="transmembrane region" description="Helical" evidence="6">
    <location>
        <begin position="421"/>
        <end position="440"/>
    </location>
</feature>
<dbReference type="AlphaFoldDB" id="A0A9X8UJV1"/>
<evidence type="ECO:0000256" key="1">
    <source>
        <dbReference type="ARBA" id="ARBA00004651"/>
    </source>
</evidence>
<name>A0A9X8UJV1_9FIRM</name>
<evidence type="ECO:0000256" key="6">
    <source>
        <dbReference type="SAM" id="Phobius"/>
    </source>
</evidence>
<proteinExistence type="predicted"/>
<feature type="transmembrane region" description="Helical" evidence="6">
    <location>
        <begin position="238"/>
        <end position="262"/>
    </location>
</feature>
<dbReference type="InterPro" id="IPR050367">
    <property type="entry name" value="APC_superfamily"/>
</dbReference>
<keyword evidence="4 6" id="KW-1133">Transmembrane helix</keyword>
<dbReference type="InterPro" id="IPR002293">
    <property type="entry name" value="AA/rel_permease1"/>
</dbReference>
<feature type="transmembrane region" description="Helical" evidence="6">
    <location>
        <begin position="282"/>
        <end position="300"/>
    </location>
</feature>
<dbReference type="GO" id="GO:0022857">
    <property type="term" value="F:transmembrane transporter activity"/>
    <property type="evidence" value="ECO:0007669"/>
    <property type="project" value="InterPro"/>
</dbReference>
<organism evidence="7 8">
    <name type="scientific">Harryflintia acetispora</name>
    <dbReference type="NCBI Taxonomy" id="1849041"/>
    <lineage>
        <taxon>Bacteria</taxon>
        <taxon>Bacillati</taxon>
        <taxon>Bacillota</taxon>
        <taxon>Clostridia</taxon>
        <taxon>Eubacteriales</taxon>
        <taxon>Oscillospiraceae</taxon>
        <taxon>Harryflintia</taxon>
    </lineage>
</organism>
<feature type="transmembrane region" description="Helical" evidence="6">
    <location>
        <begin position="338"/>
        <end position="355"/>
    </location>
</feature>
<evidence type="ECO:0000313" key="7">
    <source>
        <dbReference type="EMBL" id="TCL43788.1"/>
    </source>
</evidence>
<keyword evidence="2" id="KW-1003">Cell membrane</keyword>
<evidence type="ECO:0000256" key="3">
    <source>
        <dbReference type="ARBA" id="ARBA00022692"/>
    </source>
</evidence>
<feature type="transmembrane region" description="Helical" evidence="6">
    <location>
        <begin position="25"/>
        <end position="45"/>
    </location>
</feature>
<feature type="transmembrane region" description="Helical" evidence="6">
    <location>
        <begin position="138"/>
        <end position="158"/>
    </location>
</feature>
<dbReference type="Pfam" id="PF13520">
    <property type="entry name" value="AA_permease_2"/>
    <property type="match status" value="1"/>
</dbReference>
<sequence>MQNEHKDGPSPQAGLRRCLGLRETITITVGTVIGVGLFTVGANVVGMLGPAVILATLAALAVSVYPSLLYAEMGASLPFAGGTYQYASLGLGRPMGMLAGWNFIISMVSVASGEALAFSFYLRTLLGALGIALPLSDRALACLALAAFLVLALCGVELTGRLQNGFLFFFWGVAAVWILSSLPSMHFTASFAVEARYLTPGGFLGCVALIWWCFAGFETCCAMGEEIRHPQINLPRALFLAPFLVFAVNGLFQWALLCLVPSGNLHALAEAAAPYAEGMRLAGVAGLPLVLLCAGIAFGGDFSTLNASVSAPARYLYTMARDGALPAFFGKLHPRRQTPVPAILVLGALMIALVSTDSIPYIASLSLFATLLYYVIGILSACGLRRRMPRLARPYRAPGIRVGAPVSVAIYLLLMTQLDRGAVLAGIAWCALGLLLWAACRKRYPAPAREEAPLPEPPGADEKAKMDREYRFWTAAVACLAAVVLALNLWVLLR</sequence>
<evidence type="ECO:0000256" key="4">
    <source>
        <dbReference type="ARBA" id="ARBA00022989"/>
    </source>
</evidence>
<feature type="transmembrane region" description="Helical" evidence="6">
    <location>
        <begin position="197"/>
        <end position="217"/>
    </location>
</feature>
<keyword evidence="5 6" id="KW-0472">Membrane</keyword>
<dbReference type="PIRSF" id="PIRSF006060">
    <property type="entry name" value="AA_transporter"/>
    <property type="match status" value="1"/>
</dbReference>
<comment type="subcellular location">
    <subcellularLocation>
        <location evidence="1">Cell membrane</location>
        <topology evidence="1">Multi-pass membrane protein</topology>
    </subcellularLocation>
</comment>
<dbReference type="EMBL" id="SLUK01000004">
    <property type="protein sequence ID" value="TCL43788.1"/>
    <property type="molecule type" value="Genomic_DNA"/>
</dbReference>
<dbReference type="GO" id="GO:0005886">
    <property type="term" value="C:plasma membrane"/>
    <property type="evidence" value="ECO:0007669"/>
    <property type="project" value="UniProtKB-SubCell"/>
</dbReference>
<dbReference type="PANTHER" id="PTHR42770">
    <property type="entry name" value="AMINO ACID TRANSPORTER-RELATED"/>
    <property type="match status" value="1"/>
</dbReference>
<dbReference type="Gene3D" id="1.20.1740.10">
    <property type="entry name" value="Amino acid/polyamine transporter I"/>
    <property type="match status" value="1"/>
</dbReference>
<gene>
    <name evidence="7" type="ORF">EDD78_104126</name>
</gene>
<protein>
    <submittedName>
        <fullName evidence="7">APA family basic amino acid/polyamine antiporter</fullName>
    </submittedName>
</protein>
<evidence type="ECO:0000313" key="8">
    <source>
        <dbReference type="Proteomes" id="UP000294682"/>
    </source>
</evidence>
<comment type="caution">
    <text evidence="7">The sequence shown here is derived from an EMBL/GenBank/DDBJ whole genome shotgun (WGS) entry which is preliminary data.</text>
</comment>
<dbReference type="RefSeq" id="WP_132084368.1">
    <property type="nucleotide sequence ID" value="NZ_SLUK01000004.1"/>
</dbReference>
<feature type="transmembrane region" description="Helical" evidence="6">
    <location>
        <begin position="395"/>
        <end position="415"/>
    </location>
</feature>
<feature type="transmembrane region" description="Helical" evidence="6">
    <location>
        <begin position="51"/>
        <end position="71"/>
    </location>
</feature>
<evidence type="ECO:0000256" key="5">
    <source>
        <dbReference type="ARBA" id="ARBA00023136"/>
    </source>
</evidence>
<feature type="transmembrane region" description="Helical" evidence="6">
    <location>
        <begin position="472"/>
        <end position="493"/>
    </location>
</feature>
<keyword evidence="3 6" id="KW-0812">Transmembrane</keyword>
<keyword evidence="8" id="KW-1185">Reference proteome</keyword>
<feature type="transmembrane region" description="Helical" evidence="6">
    <location>
        <begin position="98"/>
        <end position="118"/>
    </location>
</feature>
<evidence type="ECO:0000256" key="2">
    <source>
        <dbReference type="ARBA" id="ARBA00022475"/>
    </source>
</evidence>
<dbReference type="Proteomes" id="UP000294682">
    <property type="component" value="Unassembled WGS sequence"/>
</dbReference>